<protein>
    <recommendedName>
        <fullName evidence="2">Aminoglycoside phosphotransferase domain-containing protein</fullName>
    </recommendedName>
</protein>
<gene>
    <name evidence="3" type="ORF">Q8F55_005478</name>
</gene>
<evidence type="ECO:0000313" key="4">
    <source>
        <dbReference type="Proteomes" id="UP001565368"/>
    </source>
</evidence>
<dbReference type="InterPro" id="IPR002575">
    <property type="entry name" value="Aminoglycoside_PTrfase"/>
</dbReference>
<dbReference type="RefSeq" id="XP_069208609.1">
    <property type="nucleotide sequence ID" value="XM_069353967.1"/>
</dbReference>
<reference evidence="3 4" key="1">
    <citation type="submission" date="2023-08" db="EMBL/GenBank/DDBJ databases">
        <title>Annotated Genome Sequence of Vanrija albida AlHP1.</title>
        <authorList>
            <person name="Herzog R."/>
        </authorList>
    </citation>
    <scope>NUCLEOTIDE SEQUENCE [LARGE SCALE GENOMIC DNA]</scope>
    <source>
        <strain evidence="3 4">AlHP1</strain>
    </source>
</reference>
<comment type="caution">
    <text evidence="3">The sequence shown here is derived from an EMBL/GenBank/DDBJ whole genome shotgun (WGS) entry which is preliminary data.</text>
</comment>
<dbReference type="InterPro" id="IPR011009">
    <property type="entry name" value="Kinase-like_dom_sf"/>
</dbReference>
<dbReference type="Pfam" id="PF01636">
    <property type="entry name" value="APH"/>
    <property type="match status" value="1"/>
</dbReference>
<accession>A0ABR3Q201</accession>
<dbReference type="Gene3D" id="3.90.1200.10">
    <property type="match status" value="1"/>
</dbReference>
<evidence type="ECO:0000259" key="2">
    <source>
        <dbReference type="Pfam" id="PF01636"/>
    </source>
</evidence>
<dbReference type="InterPro" id="IPR051678">
    <property type="entry name" value="AGP_Transferase"/>
</dbReference>
<dbReference type="GeneID" id="95986521"/>
<feature type="domain" description="Aminoglycoside phosphotransferase" evidence="2">
    <location>
        <begin position="311"/>
        <end position="351"/>
    </location>
</feature>
<dbReference type="PANTHER" id="PTHR21310">
    <property type="entry name" value="AMINOGLYCOSIDE PHOSPHOTRANSFERASE-RELATED-RELATED"/>
    <property type="match status" value="1"/>
</dbReference>
<name>A0ABR3Q201_9TREE</name>
<dbReference type="EMBL" id="JBBXJM010000004">
    <property type="protein sequence ID" value="KAL1408665.1"/>
    <property type="molecule type" value="Genomic_DNA"/>
</dbReference>
<keyword evidence="4" id="KW-1185">Reference proteome</keyword>
<feature type="region of interest" description="Disordered" evidence="1">
    <location>
        <begin position="477"/>
        <end position="519"/>
    </location>
</feature>
<sequence length="519" mass="56810">MFDTADRPGLCHYQDCSNLALVDGGGLGPCFCCGYQGCALHLGYEHDTCFSILQVIGAVAGAAGPVKVATLALRPGVRSRLDLPPAPEGLRDADLQAATWKYGSMNVHFPVVFEDGAVWQARVKMEDYWPKSLRRAVVEREVATLRACIPSCRGSCRTPHPVFMLVEHVEGITFYKALKTKKWDDPTDVFESVILPDLAAFYIKLTSKPFTEIGCLALAPASTDQVTVGPLQASVNPVFWSAGAMGPFGTNATAWLARIDHVLWLLDQGAIYPPNGDKMHCWGPVASDPVAMYLVHLEARRLVQGCAEMAEAAPTYICHNDDNGDHYLLAEDGRVRGVIDWEMAYTAPLAEVFATNYLWKNGPEGPSRDELRLCDLFVAAGRGDLAAQVKKCRKYHYLRALVGGPHRLVTIDSVWRLRRSFLGDAAGPVPPSLGAWMADRMGELGDDGLLRKIAARVWEGEGGAQAVARQRERYIQQHEAHCQKQKDEAEKAAAKGKEGKQAEDTTSSHDLKGAEESHL</sequence>
<dbReference type="SUPFAM" id="SSF56112">
    <property type="entry name" value="Protein kinase-like (PK-like)"/>
    <property type="match status" value="1"/>
</dbReference>
<organism evidence="3 4">
    <name type="scientific">Vanrija albida</name>
    <dbReference type="NCBI Taxonomy" id="181172"/>
    <lineage>
        <taxon>Eukaryota</taxon>
        <taxon>Fungi</taxon>
        <taxon>Dikarya</taxon>
        <taxon>Basidiomycota</taxon>
        <taxon>Agaricomycotina</taxon>
        <taxon>Tremellomycetes</taxon>
        <taxon>Trichosporonales</taxon>
        <taxon>Trichosporonaceae</taxon>
        <taxon>Vanrija</taxon>
    </lineage>
</organism>
<dbReference type="PANTHER" id="PTHR21310:SF15">
    <property type="entry name" value="AMINOGLYCOSIDE PHOSPHOTRANSFERASE DOMAIN-CONTAINING PROTEIN"/>
    <property type="match status" value="1"/>
</dbReference>
<evidence type="ECO:0000256" key="1">
    <source>
        <dbReference type="SAM" id="MobiDB-lite"/>
    </source>
</evidence>
<dbReference type="Proteomes" id="UP001565368">
    <property type="component" value="Unassembled WGS sequence"/>
</dbReference>
<evidence type="ECO:0000313" key="3">
    <source>
        <dbReference type="EMBL" id="KAL1408665.1"/>
    </source>
</evidence>
<proteinExistence type="predicted"/>